<dbReference type="EMBL" id="CAOF01000050">
    <property type="protein sequence ID" value="CCO45288.1"/>
    <property type="molecule type" value="Genomic_DNA"/>
</dbReference>
<keyword evidence="3 4" id="KW-0998">Cell outer membrane</keyword>
<evidence type="ECO:0000256" key="4">
    <source>
        <dbReference type="HAMAP-Rule" id="MF_01411"/>
    </source>
</evidence>
<proteinExistence type="inferred from homology"/>
<comment type="similarity">
    <text evidence="4">Belongs to the LptD family.</text>
</comment>
<feature type="domain" description="LptD C-terminal" evidence="6">
    <location>
        <begin position="298"/>
        <end position="668"/>
    </location>
</feature>
<dbReference type="GO" id="GO:1990351">
    <property type="term" value="C:transporter complex"/>
    <property type="evidence" value="ECO:0007669"/>
    <property type="project" value="TreeGrafter"/>
</dbReference>
<protein>
    <recommendedName>
        <fullName evidence="4">LPS-assembly protein LptD</fullName>
    </recommendedName>
</protein>
<evidence type="ECO:0000313" key="8">
    <source>
        <dbReference type="Proteomes" id="UP000018211"/>
    </source>
</evidence>
<feature type="chain" id="PRO_5043065935" description="LPS-assembly protein LptD" evidence="4">
    <location>
        <begin position="25"/>
        <end position="763"/>
    </location>
</feature>
<dbReference type="Gene3D" id="2.60.450.10">
    <property type="entry name" value="Lipopolysaccharide (LPS) transport protein A like domain"/>
    <property type="match status" value="1"/>
</dbReference>
<evidence type="ECO:0000313" key="7">
    <source>
        <dbReference type="EMBL" id="CCO45288.1"/>
    </source>
</evidence>
<evidence type="ECO:0000256" key="2">
    <source>
        <dbReference type="ARBA" id="ARBA00023136"/>
    </source>
</evidence>
<dbReference type="RefSeq" id="WP_022610827.1">
    <property type="nucleotide sequence ID" value="NZ_LK391965.1"/>
</dbReference>
<sequence length="763" mass="86345" precursor="true">MSFSSRTFLAASIGAALTVPSTQADTHNDDSLQEMPAIDQCYVPEVGAPDADEQPVFVEADSATAEAEKQAVYQGDVVITQGHRKMKADSVTHNPIENTLRAEGNVQFSDGQFASTADLVTSNINDEEVTLENTQYKFLCESGRGNAKRILKTGQAIYEMEDGSLTACPEGDNAWRVKASDIKIDQNEEQAYFYHTRFEVMDVPVFYVPYMSMPIGDKRKTGLLFPRVSLDTNDGLSINVPFYWNIAPNYDLLTKFNYMERRGLQLDSKFRYLTPYGGGALHGEYIGKDERNTEFGPRWGFNYTHDGIIANSWKLNVDYSLASDIDYFRDFKSDIGNREDGQLLQTGSASYRTQDWDLTLTLKDFQILDEKGNQPYQMLPQLKFNYYAPDFYTGVNFDMTSHITRFVTDDVDKPSATRVHIEPGVVVPFSRPWGSLTGEARMLATHYQQELTDTSDPDLQESATRAIPEVRVHGILNLERDAGSYIQTLEPQVQYLYIPETNQKGIGLYDTTLLQTDYYGLFRSRKHSGVDRIQKANQFSYGATTRFYDNNYKERLNVSFGQIYYLEPVSSNENASNYSAWAVEADFNFNDYLFYHGGVQYDIESSAIQLANSALEYRFNGGYIQSNYRYVTKEYIESSVDGLDVSNITKSGISQAGLLASYQITPRWYASAQYFYDTTVKQNIEYLAHLGYRSDCWYISFTYSNQLRSWNGNFVTDPNAIPVYDDNFALNFGIFGFGTSLGAPTASSGDNALGYGRPFYLNN</sequence>
<dbReference type="InterPro" id="IPR007543">
    <property type="entry name" value="LptD_C"/>
</dbReference>
<feature type="domain" description="Organic solvent tolerance-like N-terminal" evidence="5">
    <location>
        <begin position="58"/>
        <end position="189"/>
    </location>
</feature>
<feature type="signal peptide" evidence="4">
    <location>
        <begin position="1"/>
        <end position="24"/>
    </location>
</feature>
<keyword evidence="1 4" id="KW-0732">Signal</keyword>
<comment type="subcellular location">
    <subcellularLocation>
        <location evidence="4">Cell outer membrane</location>
    </subcellularLocation>
</comment>
<evidence type="ECO:0000256" key="1">
    <source>
        <dbReference type="ARBA" id="ARBA00022729"/>
    </source>
</evidence>
<comment type="function">
    <text evidence="4">Together with LptE, is involved in the assembly of lipopolysaccharide (LPS) at the surface of the outer membrane.</text>
</comment>
<accession>A0AAV2VLA1</accession>
<gene>
    <name evidence="4" type="primary">lptD</name>
    <name evidence="7" type="ORF">VIBNISOn1_1430057</name>
</gene>
<dbReference type="InterPro" id="IPR050218">
    <property type="entry name" value="LptD"/>
</dbReference>
<dbReference type="InterPro" id="IPR020889">
    <property type="entry name" value="LipoPS_assembly_LptD"/>
</dbReference>
<dbReference type="GO" id="GO:0015920">
    <property type="term" value="P:lipopolysaccharide transport"/>
    <property type="evidence" value="ECO:0007669"/>
    <property type="project" value="InterPro"/>
</dbReference>
<dbReference type="Pfam" id="PF03968">
    <property type="entry name" value="LptD_N"/>
    <property type="match status" value="1"/>
</dbReference>
<reference evidence="7 8" key="1">
    <citation type="journal article" date="2013" name="ISME J.">
        <title>Comparative genomics of pathogenic lineages of Vibrio nigripulchritudo identifies virulence-associated traits.</title>
        <authorList>
            <person name="Goudenege D."/>
            <person name="Labreuche Y."/>
            <person name="Krin E."/>
            <person name="Ansquer D."/>
            <person name="Mangenot S."/>
            <person name="Calteau A."/>
            <person name="Medigue C."/>
            <person name="Mazel D."/>
            <person name="Polz M.F."/>
            <person name="Le Roux F."/>
        </authorList>
    </citation>
    <scope>NUCLEOTIDE SEQUENCE [LARGE SCALE GENOMIC DNA]</scope>
    <source>
        <strain evidence="7 8">SOn1</strain>
    </source>
</reference>
<keyword evidence="2 4" id="KW-0472">Membrane</keyword>
<evidence type="ECO:0000259" key="6">
    <source>
        <dbReference type="Pfam" id="PF04453"/>
    </source>
</evidence>
<comment type="caution">
    <text evidence="7">The sequence shown here is derived from an EMBL/GenBank/DDBJ whole genome shotgun (WGS) entry which is preliminary data.</text>
</comment>
<dbReference type="Proteomes" id="UP000018211">
    <property type="component" value="Unassembled WGS sequence"/>
</dbReference>
<dbReference type="GO" id="GO:0043165">
    <property type="term" value="P:Gram-negative-bacterium-type cell outer membrane assembly"/>
    <property type="evidence" value="ECO:0007669"/>
    <property type="project" value="UniProtKB-UniRule"/>
</dbReference>
<comment type="caution">
    <text evidence="4">Lacks conserved residue(s) required for the propagation of feature annotation.</text>
</comment>
<dbReference type="GO" id="GO:0009279">
    <property type="term" value="C:cell outer membrane"/>
    <property type="evidence" value="ECO:0007669"/>
    <property type="project" value="UniProtKB-SubCell"/>
</dbReference>
<dbReference type="HAMAP" id="MF_01411">
    <property type="entry name" value="LPS_assembly_LptD"/>
    <property type="match status" value="1"/>
</dbReference>
<dbReference type="NCBIfam" id="NF002997">
    <property type="entry name" value="PRK03761.1"/>
    <property type="match status" value="1"/>
</dbReference>
<name>A0AAV2VLA1_9VIBR</name>
<dbReference type="PANTHER" id="PTHR30189:SF1">
    <property type="entry name" value="LPS-ASSEMBLY PROTEIN LPTD"/>
    <property type="match status" value="1"/>
</dbReference>
<dbReference type="AlphaFoldDB" id="A0AAV2VLA1"/>
<dbReference type="InterPro" id="IPR005653">
    <property type="entry name" value="OstA-like_N"/>
</dbReference>
<evidence type="ECO:0000256" key="3">
    <source>
        <dbReference type="ARBA" id="ARBA00023237"/>
    </source>
</evidence>
<dbReference type="PANTHER" id="PTHR30189">
    <property type="entry name" value="LPS-ASSEMBLY PROTEIN"/>
    <property type="match status" value="1"/>
</dbReference>
<comment type="subunit">
    <text evidence="4">Component of the lipopolysaccharide transport and assembly complex. Interacts with LptE and LptA.</text>
</comment>
<dbReference type="Pfam" id="PF04453">
    <property type="entry name" value="LptD"/>
    <property type="match status" value="1"/>
</dbReference>
<evidence type="ECO:0000259" key="5">
    <source>
        <dbReference type="Pfam" id="PF03968"/>
    </source>
</evidence>
<organism evidence="7 8">
    <name type="scientific">Vibrio nigripulchritudo SOn1</name>
    <dbReference type="NCBI Taxonomy" id="1238450"/>
    <lineage>
        <taxon>Bacteria</taxon>
        <taxon>Pseudomonadati</taxon>
        <taxon>Pseudomonadota</taxon>
        <taxon>Gammaproteobacteria</taxon>
        <taxon>Vibrionales</taxon>
        <taxon>Vibrionaceae</taxon>
        <taxon>Vibrio</taxon>
    </lineage>
</organism>